<comment type="catalytic activity">
    <reaction evidence="4">
        <text>3-amino-2-oxopropyl phosphate + 1-deoxy-D-xylulose 5-phosphate = pyridoxine 5'-phosphate + phosphate + 2 H2O + H(+)</text>
        <dbReference type="Rhea" id="RHEA:15265"/>
        <dbReference type="ChEBI" id="CHEBI:15377"/>
        <dbReference type="ChEBI" id="CHEBI:15378"/>
        <dbReference type="ChEBI" id="CHEBI:43474"/>
        <dbReference type="ChEBI" id="CHEBI:57279"/>
        <dbReference type="ChEBI" id="CHEBI:57792"/>
        <dbReference type="ChEBI" id="CHEBI:58589"/>
        <dbReference type="EC" id="2.6.99.2"/>
    </reaction>
</comment>
<name>A0A9Q8TXE9_9GAMM</name>
<accession>A0A9Q8TXE9</accession>
<keyword evidence="3 4" id="KW-0664">Pyridoxine biosynthesis</keyword>
<comment type="subcellular location">
    <subcellularLocation>
        <location evidence="4">Cytoplasm</location>
    </subcellularLocation>
</comment>
<comment type="pathway">
    <text evidence="4">Cofactor biosynthesis; pyridoxine 5'-phosphate biosynthesis; pyridoxine 5'-phosphate from D-erythrose 4-phosphate: step 5/5.</text>
</comment>
<dbReference type="Gene3D" id="3.20.20.70">
    <property type="entry name" value="Aldolase class I"/>
    <property type="match status" value="1"/>
</dbReference>
<feature type="binding site" evidence="4">
    <location>
        <position position="44"/>
    </location>
    <ligand>
        <name>1-deoxy-D-xylulose 5-phosphate</name>
        <dbReference type="ChEBI" id="CHEBI:57792"/>
    </ligand>
</feature>
<evidence type="ECO:0000256" key="4">
    <source>
        <dbReference type="HAMAP-Rule" id="MF_00279"/>
    </source>
</evidence>
<comment type="similarity">
    <text evidence="4">Belongs to the PNP synthase family.</text>
</comment>
<evidence type="ECO:0000256" key="1">
    <source>
        <dbReference type="ARBA" id="ARBA00022490"/>
    </source>
</evidence>
<dbReference type="PANTHER" id="PTHR30456">
    <property type="entry name" value="PYRIDOXINE 5'-PHOSPHATE SYNTHASE"/>
    <property type="match status" value="1"/>
</dbReference>
<feature type="binding site" evidence="4">
    <location>
        <position position="49"/>
    </location>
    <ligand>
        <name>1-deoxy-D-xylulose 5-phosphate</name>
        <dbReference type="ChEBI" id="CHEBI:57792"/>
    </ligand>
</feature>
<keyword evidence="6" id="KW-1185">Reference proteome</keyword>
<gene>
    <name evidence="4" type="primary">pdxJ</name>
    <name evidence="5" type="ORF">M9B40_03065</name>
</gene>
<comment type="caution">
    <text evidence="4">Lacks conserved residue(s) required for the propagation of feature annotation.</text>
</comment>
<dbReference type="EMBL" id="CP097966">
    <property type="protein sequence ID" value="URQ62726.1"/>
    <property type="molecule type" value="Genomic_DNA"/>
</dbReference>
<evidence type="ECO:0000256" key="2">
    <source>
        <dbReference type="ARBA" id="ARBA00022679"/>
    </source>
</evidence>
<protein>
    <recommendedName>
        <fullName evidence="4">Pyridoxine 5'-phosphate synthase</fullName>
        <shortName evidence="4">PNP synthase</shortName>
        <ecNumber evidence="4">2.6.99.2</ecNumber>
    </recommendedName>
</protein>
<dbReference type="SUPFAM" id="SSF63892">
    <property type="entry name" value="Pyridoxine 5'-phosphate synthase"/>
    <property type="match status" value="1"/>
</dbReference>
<dbReference type="Proteomes" id="UP001056381">
    <property type="component" value="Chromosome"/>
</dbReference>
<dbReference type="AlphaFoldDB" id="A0A9Q8TXE9"/>
<evidence type="ECO:0000313" key="5">
    <source>
        <dbReference type="EMBL" id="URQ62726.1"/>
    </source>
</evidence>
<dbReference type="PANTHER" id="PTHR30456:SF0">
    <property type="entry name" value="PYRIDOXINE 5'-PHOSPHATE SYNTHASE"/>
    <property type="match status" value="1"/>
</dbReference>
<dbReference type="GO" id="GO:0005829">
    <property type="term" value="C:cytosol"/>
    <property type="evidence" value="ECO:0007669"/>
    <property type="project" value="TreeGrafter"/>
</dbReference>
<evidence type="ECO:0000256" key="3">
    <source>
        <dbReference type="ARBA" id="ARBA00023096"/>
    </source>
</evidence>
<evidence type="ECO:0000313" key="6">
    <source>
        <dbReference type="Proteomes" id="UP001056381"/>
    </source>
</evidence>
<organism evidence="5 6">
    <name type="scientific">SAR86 cluster bacterium</name>
    <dbReference type="NCBI Taxonomy" id="2030880"/>
    <lineage>
        <taxon>Bacteria</taxon>
        <taxon>Pseudomonadati</taxon>
        <taxon>Pseudomonadota</taxon>
        <taxon>Gammaproteobacteria</taxon>
        <taxon>SAR86 cluster</taxon>
    </lineage>
</organism>
<feature type="active site" description="Proton donor" evidence="4">
    <location>
        <position position="204"/>
    </location>
</feature>
<comment type="subunit">
    <text evidence="4">Homooctamer; tetramer of dimers.</text>
</comment>
<feature type="binding site" evidence="4">
    <location>
        <position position="109"/>
    </location>
    <ligand>
        <name>1-deoxy-D-xylulose 5-phosphate</name>
        <dbReference type="ChEBI" id="CHEBI:57792"/>
    </ligand>
</feature>
<keyword evidence="1 4" id="KW-0963">Cytoplasm</keyword>
<keyword evidence="2 4" id="KW-0808">Transferase</keyword>
<feature type="site" description="Transition state stabilizer" evidence="4">
    <location>
        <position position="161"/>
    </location>
</feature>
<dbReference type="GO" id="GO:0033856">
    <property type="term" value="F:pyridoxine 5'-phosphate synthase activity"/>
    <property type="evidence" value="ECO:0007669"/>
    <property type="project" value="UniProtKB-EC"/>
</dbReference>
<dbReference type="GO" id="GO:0008615">
    <property type="term" value="P:pyridoxine biosynthetic process"/>
    <property type="evidence" value="ECO:0007669"/>
    <property type="project" value="UniProtKB-UniRule"/>
</dbReference>
<dbReference type="HAMAP" id="MF_00279">
    <property type="entry name" value="PdxJ"/>
    <property type="match status" value="1"/>
</dbReference>
<feature type="binding site" evidence="4">
    <location>
        <position position="6"/>
    </location>
    <ligand>
        <name>3-amino-2-oxopropyl phosphate</name>
        <dbReference type="ChEBI" id="CHEBI:57279"/>
    </ligand>
</feature>
<feature type="binding site" evidence="4">
    <location>
        <position position="205"/>
    </location>
    <ligand>
        <name>3-amino-2-oxopropyl phosphate</name>
        <dbReference type="ChEBI" id="CHEBI:57279"/>
    </ligand>
</feature>
<feature type="binding site" evidence="4">
    <location>
        <begin position="226"/>
        <end position="227"/>
    </location>
    <ligand>
        <name>3-amino-2-oxopropyl phosphate</name>
        <dbReference type="ChEBI" id="CHEBI:57279"/>
    </ligand>
</feature>
<feature type="binding site" evidence="4">
    <location>
        <position position="17"/>
    </location>
    <ligand>
        <name>3-amino-2-oxopropyl phosphate</name>
        <dbReference type="ChEBI" id="CHEBI:57279"/>
    </ligand>
</feature>
<dbReference type="InterPro" id="IPR013785">
    <property type="entry name" value="Aldolase_TIM"/>
</dbReference>
<feature type="active site" description="Proton acceptor" evidence="4">
    <location>
        <position position="42"/>
    </location>
</feature>
<feature type="active site" description="Proton acceptor" evidence="4">
    <location>
        <position position="72"/>
    </location>
</feature>
<dbReference type="EC" id="2.6.99.2" evidence="4"/>
<comment type="function">
    <text evidence="4">Catalyzes the complicated ring closure reaction between the two acyclic compounds 1-deoxy-D-xylulose-5-phosphate (DXP) and 3-amino-2-oxopropyl phosphate (1-amino-acetone-3-phosphate or AAP) to form pyridoxine 5'-phosphate (PNP) and inorganic phosphate.</text>
</comment>
<reference evidence="5" key="1">
    <citation type="submission" date="2022-05" db="EMBL/GenBank/DDBJ databases">
        <title>Single-amplified genomics reveal most streamlined microbe among free-living bacteria.</title>
        <authorList>
            <person name="Roda-Garcia J."/>
            <person name="Haro-Moreno J.M."/>
            <person name="Rodriguez-Valera F."/>
            <person name="Almagro-Moreno S."/>
            <person name="Lopez-Perez M."/>
        </authorList>
    </citation>
    <scope>NUCLEOTIDE SEQUENCE</scope>
    <source>
        <strain evidence="5">TMED112-D2-2</strain>
    </source>
</reference>
<dbReference type="InterPro" id="IPR036130">
    <property type="entry name" value="Pyridoxine-5'_phos_synth"/>
</dbReference>
<proteinExistence type="inferred from homology"/>
<sequence>MNLSVNLNKISLLRESRGGALPSFYDFAKLALDQNIVGITLHPRPDQRHIIEEDIKTAFELIKQYKKELNIEGNPLENAINNYKGYLTLIKQYKPHQATLVPDSSSQLTSDHGWDISQSKQLIDFATEIRESSNICSIFIDTDITEKELELILNTNINAIELYTGPYAEACLSESKSEIANEISKIRILAESAKEKGLKINAGHDLNTKNLPALRKLDLIDEVSIGHAIICESLSKGFEKTVNEYIDICNG</sequence>
<dbReference type="InterPro" id="IPR004569">
    <property type="entry name" value="PyrdxlP_synth_PdxJ"/>
</dbReference>
<dbReference type="NCBIfam" id="NF003626">
    <property type="entry name" value="PRK05265.1-4"/>
    <property type="match status" value="1"/>
</dbReference>
<dbReference type="Pfam" id="PF03740">
    <property type="entry name" value="PdxJ"/>
    <property type="match status" value="1"/>
</dbReference>